<dbReference type="AlphaFoldDB" id="A0AAX1FKU8"/>
<proteinExistence type="predicted"/>
<feature type="domain" description="ApeA N-terminal" evidence="1">
    <location>
        <begin position="78"/>
        <end position="249"/>
    </location>
</feature>
<protein>
    <recommendedName>
        <fullName evidence="1">ApeA N-terminal domain-containing protein</fullName>
    </recommendedName>
</protein>
<accession>A0AAX1FKU8</accession>
<dbReference type="InterPro" id="IPR041223">
    <property type="entry name" value="ApeA_NTD"/>
</dbReference>
<evidence type="ECO:0000259" key="1">
    <source>
        <dbReference type="Pfam" id="PF18862"/>
    </source>
</evidence>
<dbReference type="RefSeq" id="WP_025441151.1">
    <property type="nucleotide sequence ID" value="NZ_CP034298.1"/>
</dbReference>
<organism evidence="2 3">
    <name type="scientific">Vibrio parahaemolyticus</name>
    <dbReference type="NCBI Taxonomy" id="670"/>
    <lineage>
        <taxon>Bacteria</taxon>
        <taxon>Pseudomonadati</taxon>
        <taxon>Pseudomonadota</taxon>
        <taxon>Gammaproteobacteria</taxon>
        <taxon>Vibrionales</taxon>
        <taxon>Vibrionaceae</taxon>
        <taxon>Vibrio</taxon>
    </lineage>
</organism>
<gene>
    <name evidence="2" type="ORF">EHC69_00905</name>
</gene>
<name>A0AAX1FKU8_VIBPH</name>
<dbReference type="Proteomes" id="UP000464718">
    <property type="component" value="Chromosome i"/>
</dbReference>
<evidence type="ECO:0000313" key="2">
    <source>
        <dbReference type="EMBL" id="QHH08015.1"/>
    </source>
</evidence>
<reference evidence="2 3" key="1">
    <citation type="submission" date="2018-12" db="EMBL/GenBank/DDBJ databases">
        <title>Genomic insights into the evolutionary origins and pathogenicity of five Vibrio parahaemolyticus strains isolated from the shrimp with acute hepatopancreatic necrosis disease (AHPND).</title>
        <authorList>
            <person name="Yang Q."/>
            <person name="Dong X."/>
            <person name="Xie G."/>
            <person name="Fu S."/>
            <person name="Zou P."/>
            <person name="Sun J."/>
            <person name="Wang Y."/>
            <person name="Huang J."/>
        </authorList>
    </citation>
    <scope>NUCLEOTIDE SEQUENCE [LARGE SCALE GENOMIC DNA]</scope>
    <source>
        <strain evidence="2 3">20160303005-1</strain>
    </source>
</reference>
<dbReference type="Pfam" id="PF18862">
    <property type="entry name" value="ApeA_NTD1"/>
    <property type="match status" value="1"/>
</dbReference>
<sequence>MTELTLDCEKQLNVKLEDGTYGLLSLERGRFPTLKCTNRFEPILPHDVDEILVHDYVSGGESSYYLSGRHGFSYDSELFDHVYTGSANRDEITQVSFLMPQLSVYFNHEIKRRFEKGGDISAQTNIQPLSAELVNSSSIKNVDIFQSKNLKDNANGDGFVFTSTLNINFTFESPISIEEISRLMFKVTNLFTWLFGTPCYATRIDLFDTSSNKGYLYVPSHKVKDTDKVSQPYPFMLSDQLRDSFQAICQSYFVDNTFIFDQIWSKTIPLFSIKNVLEYELMLYASILDKYFSYKVDQLGLDNVMLENDHAKFISRVTSLVKSDPLIMATINEGSVANITDEETLKRLIPNRSTATLNKKAKTFLRYIGKTVSDVFINDKDFYQIKEIRDRAAHGEVETLSAQEVYTHLNKVKMLTMYLIYKDLGISDNSFLELLCVPYHALKQACRIDSFKRDVALNKANIIQVDEHTFDFVKNETGIFNFVFSRKQHTYHVNKELTHLLKAEFFGDHSNTGKYRKLEDCLQSLISNDKKSAYISECYIKSGRKTYLLRGIVVIDKLNKLQSFRGSRIAGESHNNA</sequence>
<dbReference type="EMBL" id="CP034298">
    <property type="protein sequence ID" value="QHH08015.1"/>
    <property type="molecule type" value="Genomic_DNA"/>
</dbReference>
<evidence type="ECO:0000313" key="3">
    <source>
        <dbReference type="Proteomes" id="UP000464718"/>
    </source>
</evidence>